<reference evidence="3 4" key="1">
    <citation type="submission" date="2018-04" db="EMBL/GenBank/DDBJ databases">
        <authorList>
            <person name="Zhang X."/>
            <person name="Yuan J."/>
            <person name="Li F."/>
            <person name="Xiang J."/>
        </authorList>
    </citation>
    <scope>NUCLEOTIDE SEQUENCE [LARGE SCALE GENOMIC DNA]</scope>
    <source>
        <tissue evidence="3">Muscle</tissue>
    </source>
</reference>
<evidence type="ECO:0000256" key="2">
    <source>
        <dbReference type="SAM" id="MobiDB-lite"/>
    </source>
</evidence>
<dbReference type="CDD" id="cd22265">
    <property type="entry name" value="UDM1_RNF168"/>
    <property type="match status" value="1"/>
</dbReference>
<sequence length="858" mass="95671">MDPWASVGRGSGRHLQVEDVVSFVVREHRVRVEQRAREAEGRPSKRHSIKERNYETYNYLENRTGSEDDDDLLSSILVRARERKEKRKQVEEIAKLRQLEETKRKIEEEKRRCLMERRKQEDKLRELKETHRLRVLKEQQWRAREARELSNKRKADEFRRKLLLRQYFTGFIRLVEISKNNKKKAMEHYTKVLLQKSLRKLLTNKQSEQRRKEKMASDFHDVRLLRRSLEEWSKKTSARRAQLQSAESHYQRVTQRRYLWLWKWAALDALLQRRTSLQLATQHHRRKLLADSVRRWRAYVTGRRLRHGKDTVSSRLRFLVKDIIPDFSPVSSDADDASEDEGGEDGRWDEMIAVPSASNLRISCPTAGFNANGIFLGDMNFGAASGCSANEAWLFATVPIPSEKTSGYTPTSTQPTPRVPTLHNDYRRTSPYAGFTGPAVPNREPKAGIPVKWHCRRNSCPADGSPADRPSSRTTLLTTPHRPAAHPTSDKDFKSPRRKENGALPYRSCPLTLLTLPSFPVYAFLSLPAQQKTNFPRTHTLVPAHSSPLSFHAVIAIRKAATPPAPASDKVSTGPPDASATTGHSITGKAATPQLPPATRSPPVPRTQAPLPATQSQVKPRPPQLPPATRSPPVPRTQAPLPATQSQVKPRPPAPASDKVSTGPRTQAPLHSITGKASSRQRQGLPRTQARPLNLSTGPRTQAPLHSGKAPPATRGPPDATTGHSGKAATPAPASDKVTTGPPDASATTATQSQVKLLLPGNSYRPLNHRYPPATRSPPVPRTQAPLPLLHRAPHSRRSHPHQVTGTSPHQRPPQDALPSVITRTFGTVGVPPMVASFKAEADSLSALPLPFGCFPHA</sequence>
<accession>A0A423SRY9</accession>
<gene>
    <name evidence="3" type="ORF">C7M84_014961</name>
</gene>
<feature type="coiled-coil region" evidence="1">
    <location>
        <begin position="79"/>
        <end position="130"/>
    </location>
</feature>
<feature type="region of interest" description="Disordered" evidence="2">
    <location>
        <begin position="460"/>
        <end position="501"/>
    </location>
</feature>
<feature type="region of interest" description="Disordered" evidence="2">
    <location>
        <begin position="564"/>
        <end position="818"/>
    </location>
</feature>
<name>A0A423SRY9_PENVA</name>
<keyword evidence="4" id="KW-1185">Reference proteome</keyword>
<feature type="compositionally biased region" description="Pro residues" evidence="2">
    <location>
        <begin position="620"/>
        <end position="635"/>
    </location>
</feature>
<dbReference type="PANTHER" id="PTHR22028">
    <property type="entry name" value="SFI1 SPINDLE BODY DOMAIN-CONTAINING PROTEIN-RELATED"/>
    <property type="match status" value="1"/>
</dbReference>
<feature type="compositionally biased region" description="Basic residues" evidence="2">
    <location>
        <begin position="792"/>
        <end position="801"/>
    </location>
</feature>
<reference evidence="3 4" key="2">
    <citation type="submission" date="2019-01" db="EMBL/GenBank/DDBJ databases">
        <title>The decoding of complex shrimp genome reveals the adaptation for benthos swimmer, frequently molting mechanism and breeding impact on genome.</title>
        <authorList>
            <person name="Sun Y."/>
            <person name="Gao Y."/>
            <person name="Yu Y."/>
        </authorList>
    </citation>
    <scope>NUCLEOTIDE SEQUENCE [LARGE SCALE GENOMIC DNA]</scope>
    <source>
        <tissue evidence="3">Muscle</tissue>
    </source>
</reference>
<evidence type="ECO:0000313" key="3">
    <source>
        <dbReference type="EMBL" id="ROT66961.1"/>
    </source>
</evidence>
<feature type="compositionally biased region" description="Polar residues" evidence="2">
    <location>
        <begin position="746"/>
        <end position="755"/>
    </location>
</feature>
<keyword evidence="1" id="KW-0175">Coiled coil</keyword>
<dbReference type="Proteomes" id="UP000283509">
    <property type="component" value="Unassembled WGS sequence"/>
</dbReference>
<organism evidence="3 4">
    <name type="scientific">Penaeus vannamei</name>
    <name type="common">Whiteleg shrimp</name>
    <name type="synonym">Litopenaeus vannamei</name>
    <dbReference type="NCBI Taxonomy" id="6689"/>
    <lineage>
        <taxon>Eukaryota</taxon>
        <taxon>Metazoa</taxon>
        <taxon>Ecdysozoa</taxon>
        <taxon>Arthropoda</taxon>
        <taxon>Crustacea</taxon>
        <taxon>Multicrustacea</taxon>
        <taxon>Malacostraca</taxon>
        <taxon>Eumalacostraca</taxon>
        <taxon>Eucarida</taxon>
        <taxon>Decapoda</taxon>
        <taxon>Dendrobranchiata</taxon>
        <taxon>Penaeoidea</taxon>
        <taxon>Penaeidae</taxon>
        <taxon>Penaeus</taxon>
    </lineage>
</organism>
<dbReference type="STRING" id="6689.A0A423SRY9"/>
<dbReference type="EMBL" id="QCYY01002871">
    <property type="protein sequence ID" value="ROT66961.1"/>
    <property type="molecule type" value="Genomic_DNA"/>
</dbReference>
<feature type="compositionally biased region" description="Basic and acidic residues" evidence="2">
    <location>
        <begin position="488"/>
        <end position="501"/>
    </location>
</feature>
<dbReference type="PANTHER" id="PTHR22028:SF5">
    <property type="entry name" value="COILED-COIL DOMAIN-CONTAINING PROTEIN 191"/>
    <property type="match status" value="1"/>
</dbReference>
<feature type="compositionally biased region" description="Polar residues" evidence="2">
    <location>
        <begin position="405"/>
        <end position="416"/>
    </location>
</feature>
<comment type="caution">
    <text evidence="3">The sequence shown here is derived from an EMBL/GenBank/DDBJ whole genome shotgun (WGS) entry which is preliminary data.</text>
</comment>
<dbReference type="AlphaFoldDB" id="A0A423SRY9"/>
<feature type="compositionally biased region" description="Pro residues" evidence="2">
    <location>
        <begin position="594"/>
        <end position="605"/>
    </location>
</feature>
<proteinExistence type="predicted"/>
<dbReference type="InterPro" id="IPR052270">
    <property type="entry name" value="CACF_protein"/>
</dbReference>
<evidence type="ECO:0000256" key="1">
    <source>
        <dbReference type="SAM" id="Coils"/>
    </source>
</evidence>
<feature type="region of interest" description="Disordered" evidence="2">
    <location>
        <begin position="405"/>
        <end position="424"/>
    </location>
</feature>
<evidence type="ECO:0000313" key="4">
    <source>
        <dbReference type="Proteomes" id="UP000283509"/>
    </source>
</evidence>
<protein>
    <submittedName>
        <fullName evidence="3">Putative trichohyalin</fullName>
    </submittedName>
</protein>